<proteinExistence type="predicted"/>
<dbReference type="Proteomes" id="UP000292957">
    <property type="component" value="Unassembled WGS sequence"/>
</dbReference>
<dbReference type="OrthoDB" id="2798924at2759"/>
<dbReference type="AlphaFoldDB" id="A0A4Q9M7T7"/>
<organism evidence="2">
    <name type="scientific">Dichomitus squalens</name>
    <dbReference type="NCBI Taxonomy" id="114155"/>
    <lineage>
        <taxon>Eukaryota</taxon>
        <taxon>Fungi</taxon>
        <taxon>Dikarya</taxon>
        <taxon>Basidiomycota</taxon>
        <taxon>Agaricomycotina</taxon>
        <taxon>Agaricomycetes</taxon>
        <taxon>Polyporales</taxon>
        <taxon>Polyporaceae</taxon>
        <taxon>Dichomitus</taxon>
    </lineage>
</organism>
<evidence type="ECO:0000256" key="1">
    <source>
        <dbReference type="SAM" id="MobiDB-lite"/>
    </source>
</evidence>
<feature type="non-terminal residue" evidence="2">
    <location>
        <position position="103"/>
    </location>
</feature>
<dbReference type="EMBL" id="ML143582">
    <property type="protein sequence ID" value="TBU21721.1"/>
    <property type="molecule type" value="Genomic_DNA"/>
</dbReference>
<gene>
    <name evidence="2" type="ORF">BD311DRAFT_627183</name>
</gene>
<sequence length="103" mass="11501">KNMADVLWRTMGVYGLKDRVLAINCDNATSNDTLLEEIEMLCLENDILFSAADARMCCLPHTIHLSTMEILMALGVVNKGTSSKSRDNYQDSVTAPVDREYDN</sequence>
<feature type="region of interest" description="Disordered" evidence="1">
    <location>
        <begin position="80"/>
        <end position="103"/>
    </location>
</feature>
<name>A0A4Q9M7T7_9APHY</name>
<feature type="non-terminal residue" evidence="2">
    <location>
        <position position="1"/>
    </location>
</feature>
<reference evidence="2" key="1">
    <citation type="submission" date="2019-01" db="EMBL/GenBank/DDBJ databases">
        <title>Draft genome sequences of three monokaryotic isolates of the white-rot basidiomycete fungus Dichomitus squalens.</title>
        <authorList>
            <consortium name="DOE Joint Genome Institute"/>
            <person name="Lopez S.C."/>
            <person name="Andreopoulos B."/>
            <person name="Pangilinan J."/>
            <person name="Lipzen A."/>
            <person name="Riley R."/>
            <person name="Ahrendt S."/>
            <person name="Ng V."/>
            <person name="Barry K."/>
            <person name="Daum C."/>
            <person name="Grigoriev I.V."/>
            <person name="Hilden K.S."/>
            <person name="Makela M.R."/>
            <person name="de Vries R.P."/>
        </authorList>
    </citation>
    <scope>NUCLEOTIDE SEQUENCE [LARGE SCALE GENOMIC DNA]</scope>
    <source>
        <strain evidence="2">OM18370.1</strain>
    </source>
</reference>
<protein>
    <submittedName>
        <fullName evidence="2">Uncharacterized protein</fullName>
    </submittedName>
</protein>
<evidence type="ECO:0000313" key="2">
    <source>
        <dbReference type="EMBL" id="TBU21721.1"/>
    </source>
</evidence>
<accession>A0A4Q9M7T7</accession>